<evidence type="ECO:0000259" key="1">
    <source>
        <dbReference type="Pfam" id="PF01368"/>
    </source>
</evidence>
<dbReference type="Pfam" id="PF01368">
    <property type="entry name" value="DHH"/>
    <property type="match status" value="1"/>
</dbReference>
<dbReference type="InterPro" id="IPR051319">
    <property type="entry name" value="Oligoribo/pAp-PDE_c-di-AMP_PDE"/>
</dbReference>
<dbReference type="Pfam" id="PF02272">
    <property type="entry name" value="DHHA1"/>
    <property type="match status" value="1"/>
</dbReference>
<evidence type="ECO:0000313" key="4">
    <source>
        <dbReference type="Proteomes" id="UP000192727"/>
    </source>
</evidence>
<dbReference type="Gene3D" id="3.10.310.30">
    <property type="match status" value="1"/>
</dbReference>
<dbReference type="GO" id="GO:0003676">
    <property type="term" value="F:nucleic acid binding"/>
    <property type="evidence" value="ECO:0007669"/>
    <property type="project" value="InterPro"/>
</dbReference>
<proteinExistence type="predicted"/>
<reference evidence="3 4" key="1">
    <citation type="submission" date="2017-03" db="EMBL/GenBank/DDBJ databases">
        <title>Paenibacillus larvae genome sequencing.</title>
        <authorList>
            <person name="Dingman D.W."/>
        </authorList>
    </citation>
    <scope>NUCLEOTIDE SEQUENCE [LARGE SCALE GENOMIC DNA]</scope>
    <source>
        <strain evidence="3 4">SAG 10367</strain>
    </source>
</reference>
<gene>
    <name evidence="3" type="ORF">B7C51_22055</name>
</gene>
<protein>
    <submittedName>
        <fullName evidence="3">DHH family phosphoesterase</fullName>
    </submittedName>
</protein>
<feature type="domain" description="DDH" evidence="1">
    <location>
        <begin position="27"/>
        <end position="168"/>
    </location>
</feature>
<dbReference type="InterPro" id="IPR003156">
    <property type="entry name" value="DHHA1_dom"/>
</dbReference>
<dbReference type="AlphaFoldDB" id="A0A1V0UXP4"/>
<dbReference type="PANTHER" id="PTHR47618:SF1">
    <property type="entry name" value="BIFUNCTIONAL OLIGORIBONUCLEASE AND PAP PHOSPHATASE NRNA"/>
    <property type="match status" value="1"/>
</dbReference>
<name>A0A1V0UXP4_9BACL</name>
<dbReference type="Gene3D" id="3.90.1640.10">
    <property type="entry name" value="inorganic pyrophosphatase (n-terminal core)"/>
    <property type="match status" value="1"/>
</dbReference>
<dbReference type="Proteomes" id="UP000192727">
    <property type="component" value="Chromosome"/>
</dbReference>
<feature type="domain" description="DHHA1" evidence="2">
    <location>
        <begin position="240"/>
        <end position="329"/>
    </location>
</feature>
<accession>A0A1V0UXP4</accession>
<dbReference type="RefSeq" id="WP_083041270.1">
    <property type="nucleotide sequence ID" value="NZ_CP020557.1"/>
</dbReference>
<dbReference type="SUPFAM" id="SSF64182">
    <property type="entry name" value="DHH phosphoesterases"/>
    <property type="match status" value="1"/>
</dbReference>
<evidence type="ECO:0000313" key="3">
    <source>
        <dbReference type="EMBL" id="ARF69956.1"/>
    </source>
</evidence>
<organism evidence="3 4">
    <name type="scientific">Paenibacillus larvae subsp. pulvifaciens</name>
    <dbReference type="NCBI Taxonomy" id="1477"/>
    <lineage>
        <taxon>Bacteria</taxon>
        <taxon>Bacillati</taxon>
        <taxon>Bacillota</taxon>
        <taxon>Bacilli</taxon>
        <taxon>Bacillales</taxon>
        <taxon>Paenibacillaceae</taxon>
        <taxon>Paenibacillus</taxon>
    </lineage>
</organism>
<dbReference type="PANTHER" id="PTHR47618">
    <property type="entry name" value="BIFUNCTIONAL OLIGORIBONUCLEASE AND PAP PHOSPHATASE NRNA"/>
    <property type="match status" value="1"/>
</dbReference>
<sequence>MTADSRSLSYEAQLDQAKRFIEERDDFLVVSHVQPDGDAAASTLAVGWLLRRLGKQVTLINEGSLPVKFSDLVHFADVLNYSNQCPNRTYQSIITVDCADFSRIGEVASLFAPSPDLLNIDHHPTNDYFGTCQLIKPDAASTTQILTDLMGRFPFPLEVKCAECLYTGLLTDTGGFRYSSTTERVMQIAADLLALGVNGSVLAEKYLERMTYAQVELLKRALSTLTFSADRKIAWLSVTVREIEELQATSDDLDGLVNYARNIEHVEVGLLFKQRDEQTVKVSLRSNGQANVAEIAQSFGGGGHIRAAGCSVQGTLEEVINQVVDRVRSKLT</sequence>
<dbReference type="EMBL" id="CP020557">
    <property type="protein sequence ID" value="ARF69956.1"/>
    <property type="molecule type" value="Genomic_DNA"/>
</dbReference>
<dbReference type="InterPro" id="IPR038763">
    <property type="entry name" value="DHH_sf"/>
</dbReference>
<evidence type="ECO:0000259" key="2">
    <source>
        <dbReference type="Pfam" id="PF02272"/>
    </source>
</evidence>
<dbReference type="InterPro" id="IPR001667">
    <property type="entry name" value="DDH_dom"/>
</dbReference>